<feature type="region of interest" description="Disordered" evidence="1">
    <location>
        <begin position="13"/>
        <end position="33"/>
    </location>
</feature>
<dbReference type="AlphaFoldDB" id="A0A319ENS8"/>
<name>A0A319ENS8_ASPSB</name>
<protein>
    <submittedName>
        <fullName evidence="2">Uncharacterized protein</fullName>
    </submittedName>
</protein>
<evidence type="ECO:0000256" key="1">
    <source>
        <dbReference type="SAM" id="MobiDB-lite"/>
    </source>
</evidence>
<reference evidence="2 3" key="1">
    <citation type="submission" date="2018-02" db="EMBL/GenBank/DDBJ databases">
        <title>The genomes of Aspergillus section Nigri reveals drivers in fungal speciation.</title>
        <authorList>
            <consortium name="DOE Joint Genome Institute"/>
            <person name="Vesth T.C."/>
            <person name="Nybo J."/>
            <person name="Theobald S."/>
            <person name="Brandl J."/>
            <person name="Frisvad J.C."/>
            <person name="Nielsen K.F."/>
            <person name="Lyhne E.K."/>
            <person name="Kogle M.E."/>
            <person name="Kuo A."/>
            <person name="Riley R."/>
            <person name="Clum A."/>
            <person name="Nolan M."/>
            <person name="Lipzen A."/>
            <person name="Salamov A."/>
            <person name="Henrissat B."/>
            <person name="Wiebenga A."/>
            <person name="De vries R.P."/>
            <person name="Grigoriev I.V."/>
            <person name="Mortensen U.H."/>
            <person name="Andersen M.R."/>
            <person name="Baker S.E."/>
        </authorList>
    </citation>
    <scope>NUCLEOTIDE SEQUENCE [LARGE SCALE GENOMIC DNA]</scope>
    <source>
        <strain evidence="2 3">CBS 121057</strain>
    </source>
</reference>
<sequence>MGRWSNKTARVFWQRKKQKRKKGSRASNLGEKWNGWMGWRPDSSGRIQANSSRPSQQAAAGLFFFSNSAAAACWWRGAGNPFSCWPCMPQSSVSRPNVLTSLRPASLVVYKYYYCTTPYSSIIFILHPFAHDHNDFRSSVCLLPPRTPCASLKREGRVLSPVSRPNVCIA</sequence>
<accession>A0A319ENS8</accession>
<keyword evidence="3" id="KW-1185">Reference proteome</keyword>
<evidence type="ECO:0000313" key="3">
    <source>
        <dbReference type="Proteomes" id="UP000248423"/>
    </source>
</evidence>
<evidence type="ECO:0000313" key="2">
    <source>
        <dbReference type="EMBL" id="PYI08438.1"/>
    </source>
</evidence>
<dbReference type="VEuPathDB" id="FungiDB:BO78DRAFT_71907"/>
<feature type="compositionally biased region" description="Basic residues" evidence="1">
    <location>
        <begin position="13"/>
        <end position="24"/>
    </location>
</feature>
<gene>
    <name evidence="2" type="ORF">BO78DRAFT_71907</name>
</gene>
<organism evidence="2 3">
    <name type="scientific">Aspergillus sclerotiicarbonarius (strain CBS 121057 / IBT 28362)</name>
    <dbReference type="NCBI Taxonomy" id="1448318"/>
    <lineage>
        <taxon>Eukaryota</taxon>
        <taxon>Fungi</taxon>
        <taxon>Dikarya</taxon>
        <taxon>Ascomycota</taxon>
        <taxon>Pezizomycotina</taxon>
        <taxon>Eurotiomycetes</taxon>
        <taxon>Eurotiomycetidae</taxon>
        <taxon>Eurotiales</taxon>
        <taxon>Aspergillaceae</taxon>
        <taxon>Aspergillus</taxon>
        <taxon>Aspergillus subgen. Circumdati</taxon>
    </lineage>
</organism>
<dbReference type="Proteomes" id="UP000248423">
    <property type="component" value="Unassembled WGS sequence"/>
</dbReference>
<dbReference type="EMBL" id="KZ826334">
    <property type="protein sequence ID" value="PYI08438.1"/>
    <property type="molecule type" value="Genomic_DNA"/>
</dbReference>
<proteinExistence type="predicted"/>